<organism evidence="2 3">
    <name type="scientific">Ditylenchus destructor</name>
    <dbReference type="NCBI Taxonomy" id="166010"/>
    <lineage>
        <taxon>Eukaryota</taxon>
        <taxon>Metazoa</taxon>
        <taxon>Ecdysozoa</taxon>
        <taxon>Nematoda</taxon>
        <taxon>Chromadorea</taxon>
        <taxon>Rhabditida</taxon>
        <taxon>Tylenchina</taxon>
        <taxon>Tylenchomorpha</taxon>
        <taxon>Sphaerularioidea</taxon>
        <taxon>Anguinidae</taxon>
        <taxon>Anguininae</taxon>
        <taxon>Ditylenchus</taxon>
    </lineage>
</organism>
<feature type="transmembrane region" description="Helical" evidence="1">
    <location>
        <begin position="52"/>
        <end position="72"/>
    </location>
</feature>
<accession>A0AAD4QZD3</accession>
<dbReference type="Pfam" id="PF10321">
    <property type="entry name" value="7TM_GPCR_Srt"/>
    <property type="match status" value="1"/>
</dbReference>
<protein>
    <submittedName>
        <fullName evidence="2">Serpentine type 7TM GPCR chemoreceptor srt domain-containing protein</fullName>
    </submittedName>
</protein>
<dbReference type="Gene3D" id="1.20.1070.10">
    <property type="entry name" value="Rhodopsin 7-helix transmembrane proteins"/>
    <property type="match status" value="1"/>
</dbReference>
<keyword evidence="1" id="KW-0472">Membrane</keyword>
<feature type="transmembrane region" description="Helical" evidence="1">
    <location>
        <begin position="257"/>
        <end position="275"/>
    </location>
</feature>
<feature type="transmembrane region" description="Helical" evidence="1">
    <location>
        <begin position="93"/>
        <end position="115"/>
    </location>
</feature>
<dbReference type="SUPFAM" id="SSF81321">
    <property type="entry name" value="Family A G protein-coupled receptor-like"/>
    <property type="match status" value="1"/>
</dbReference>
<dbReference type="PANTHER" id="PTHR23021">
    <property type="entry name" value="SERPENTINE RECEPTOR, CLASS T"/>
    <property type="match status" value="1"/>
</dbReference>
<evidence type="ECO:0000313" key="3">
    <source>
        <dbReference type="Proteomes" id="UP001201812"/>
    </source>
</evidence>
<dbReference type="AlphaFoldDB" id="A0AAD4QZD3"/>
<evidence type="ECO:0000256" key="1">
    <source>
        <dbReference type="SAM" id="Phobius"/>
    </source>
</evidence>
<dbReference type="PANTHER" id="PTHR23021:SF82">
    <property type="entry name" value="G PROTEIN-COUPLED RECEPTOR"/>
    <property type="match status" value="1"/>
</dbReference>
<keyword evidence="1" id="KW-0812">Transmembrane</keyword>
<gene>
    <name evidence="2" type="ORF">DdX_13586</name>
</gene>
<evidence type="ECO:0000313" key="2">
    <source>
        <dbReference type="EMBL" id="KAI1705448.1"/>
    </source>
</evidence>
<dbReference type="InterPro" id="IPR019425">
    <property type="entry name" value="7TM_GPCR_serpentine_rcpt_Srt"/>
</dbReference>
<keyword evidence="1" id="KW-1133">Transmembrane helix</keyword>
<dbReference type="CDD" id="cd00637">
    <property type="entry name" value="7tm_classA_rhodopsin-like"/>
    <property type="match status" value="1"/>
</dbReference>
<reference evidence="2" key="1">
    <citation type="submission" date="2022-01" db="EMBL/GenBank/DDBJ databases">
        <title>Genome Sequence Resource for Two Populations of Ditylenchus destructor, the Migratory Endoparasitic Phytonematode.</title>
        <authorList>
            <person name="Zhang H."/>
            <person name="Lin R."/>
            <person name="Xie B."/>
        </authorList>
    </citation>
    <scope>NUCLEOTIDE SEQUENCE</scope>
    <source>
        <strain evidence="2">BazhouSP</strain>
    </source>
</reference>
<dbReference type="Proteomes" id="UP001201812">
    <property type="component" value="Unassembled WGS sequence"/>
</dbReference>
<keyword evidence="3" id="KW-1185">Reference proteome</keyword>
<dbReference type="EMBL" id="JAKKPZ010000056">
    <property type="protein sequence ID" value="KAI1705448.1"/>
    <property type="molecule type" value="Genomic_DNA"/>
</dbReference>
<proteinExistence type="predicted"/>
<feature type="transmembrane region" description="Helical" evidence="1">
    <location>
        <begin position="165"/>
        <end position="190"/>
    </location>
</feature>
<feature type="transmembrane region" description="Helical" evidence="1">
    <location>
        <begin position="287"/>
        <end position="309"/>
    </location>
</feature>
<name>A0AAD4QZD3_9BILA</name>
<feature type="transmembrane region" description="Helical" evidence="1">
    <location>
        <begin position="210"/>
        <end position="237"/>
    </location>
</feature>
<feature type="transmembrane region" description="Helical" evidence="1">
    <location>
        <begin position="121"/>
        <end position="144"/>
    </location>
</feature>
<sequence length="375" mass="43083">MLLHSNSEDELQEIFSIKAENCTCYQITLFMNLTTYVVSPEKQHIVADTEDIIVGLGLMFSATFILLLNQFIIHAIRRDRELCHLSSYKFLMWMAWSDTTQSAVHFMTGVFTVFPGIWNPWIAKALGVFPCYIFYDCVTVILAVNRFTAIITPHTDARLFSKRTLNTWLLVCCLTSSFWSLCDASPWSTMRYYPNKWSWWRDPGLPLSDFVALFGMVFELVVMAISGICHIPIFFVIYYKRKVGTLGRRNAIRDLRILVQAFTIMLYSLSSNLFWYEYSVFLPETKYVYMALNFMNVYNSAVNPVMYIIMNGSLRKKVGTVINQTKSGLSNMSNSSFIQRSFARQAVSEEVLFKMTVQARHVAAAARRNVVSSGT</sequence>
<comment type="caution">
    <text evidence="2">The sequence shown here is derived from an EMBL/GenBank/DDBJ whole genome shotgun (WGS) entry which is preliminary data.</text>
</comment>